<dbReference type="SUPFAM" id="SSF56112">
    <property type="entry name" value="Protein kinase-like (PK-like)"/>
    <property type="match status" value="1"/>
</dbReference>
<keyword evidence="2" id="KW-0472">Membrane</keyword>
<dbReference type="Gene3D" id="1.10.510.10">
    <property type="entry name" value="Transferase(Phosphotransferase) domain 1"/>
    <property type="match status" value="1"/>
</dbReference>
<dbReference type="OrthoDB" id="200670at2759"/>
<evidence type="ECO:0000313" key="7">
    <source>
        <dbReference type="Proteomes" id="UP000789595"/>
    </source>
</evidence>
<dbReference type="InterPro" id="IPR011009">
    <property type="entry name" value="Kinase-like_dom_sf"/>
</dbReference>
<keyword evidence="3" id="KW-0732">Signal</keyword>
<dbReference type="InterPro" id="IPR004147">
    <property type="entry name" value="ABC1_dom"/>
</dbReference>
<dbReference type="PANTHER" id="PTHR10566:SF123">
    <property type="entry name" value="PROTEIN KINASE SUPERFAMILY PROTEIN"/>
    <property type="match status" value="1"/>
</dbReference>
<comment type="similarity">
    <text evidence="1">Belongs to the protein kinase superfamily. ADCK protein kinase family.</text>
</comment>
<dbReference type="CDD" id="cd05121">
    <property type="entry name" value="ABC1_ADCK3-like"/>
    <property type="match status" value="1"/>
</dbReference>
<dbReference type="AlphaFoldDB" id="A0A7S4E9D5"/>
<feature type="chain" id="PRO_5035594018" description="ABC1 atypical kinase-like domain-containing protein" evidence="3">
    <location>
        <begin position="24"/>
        <end position="738"/>
    </location>
</feature>
<dbReference type="EMBL" id="CAKKNE010000005">
    <property type="protein sequence ID" value="CAH0377246.1"/>
    <property type="molecule type" value="Genomic_DNA"/>
</dbReference>
<organism evidence="5">
    <name type="scientific">Pelagomonas calceolata</name>
    <dbReference type="NCBI Taxonomy" id="35677"/>
    <lineage>
        <taxon>Eukaryota</taxon>
        <taxon>Sar</taxon>
        <taxon>Stramenopiles</taxon>
        <taxon>Ochrophyta</taxon>
        <taxon>Pelagophyceae</taxon>
        <taxon>Pelagomonadales</taxon>
        <taxon>Pelagomonadaceae</taxon>
        <taxon>Pelagomonas</taxon>
    </lineage>
</organism>
<evidence type="ECO:0000313" key="6">
    <source>
        <dbReference type="EMBL" id="CAH0377246.1"/>
    </source>
</evidence>
<feature type="transmembrane region" description="Helical" evidence="2">
    <location>
        <begin position="700"/>
        <end position="721"/>
    </location>
</feature>
<evidence type="ECO:0000256" key="2">
    <source>
        <dbReference type="SAM" id="Phobius"/>
    </source>
</evidence>
<dbReference type="Pfam" id="PF03109">
    <property type="entry name" value="ABC1"/>
    <property type="match status" value="1"/>
</dbReference>
<feature type="signal peptide" evidence="3">
    <location>
        <begin position="1"/>
        <end position="23"/>
    </location>
</feature>
<reference evidence="5" key="1">
    <citation type="submission" date="2021-01" db="EMBL/GenBank/DDBJ databases">
        <authorList>
            <person name="Corre E."/>
            <person name="Pelletier E."/>
            <person name="Niang G."/>
            <person name="Scheremetjew M."/>
            <person name="Finn R."/>
            <person name="Kale V."/>
            <person name="Holt S."/>
            <person name="Cochrane G."/>
            <person name="Meng A."/>
            <person name="Brown T."/>
            <person name="Cohen L."/>
        </authorList>
    </citation>
    <scope>NUCLEOTIDE SEQUENCE</scope>
    <source>
        <strain evidence="5">CCMP1756</strain>
    </source>
</reference>
<dbReference type="InterPro" id="IPR050154">
    <property type="entry name" value="UbiB_kinase"/>
</dbReference>
<name>A0A7S4E9D5_9STRA</name>
<reference evidence="6" key="2">
    <citation type="submission" date="2021-11" db="EMBL/GenBank/DDBJ databases">
        <authorList>
            <consortium name="Genoscope - CEA"/>
            <person name="William W."/>
        </authorList>
    </citation>
    <scope>NUCLEOTIDE SEQUENCE</scope>
</reference>
<sequence>MIGRRRAPCWVLAIALVLQHAETLSTTTLTAPKPASTAVQQLGEFNVAQLQEYEGLRGRFDRDKILGFLAKRPWTVAGRLAYVSRVFLDTKNAWESQESLPEDQRTRGAMLNAAMAGLGPVSVKVGQTLSQRPDLVGEEACEALKSLQTKNRPFSNAAALQSVAVEFKLNSTANVAPNIGGLPAKECLFASFSEEPAAAASLGQVYKARTHDNREVAVKVQRPDALRTVAIDYTCFAVVWKLIERWWSFQRKLKGEGPFDNGDIGDVVDTVADGLFDELDYDLEALNADRFRESLDFLGFVDVPTFLPELSTNRVLTTEWIRGAHLEALSVKDGALMTQLAVEACTASLVLTGYVHADPHEGNLMLREDGKVVFLDFGLMSGVDGYIMESFAQGIRACLAEDYESLARAFQDVGFLTTPLQFRENPKQAYELYDTPGGLDQFANELREAMATTEGGTSRFGALAEVLNGKLSKRWKMFTPPYCLLLIRTFLTLEGIAAQVDPDFNIYEMALPFALRRSLAPSSKEGVETLRKSLLTDDDRIKWDALLALIGDEPSEEVIDDGKPKAEADMSAALTAVVGSSSGAALRKAIRDVDAADLAARLVSRSGRDVRRRAALSVAGAMEKALLPRRRKVSHVEEESVVSLNAQSAKGLRRASSPASRRLRHRQKRWQRRVVAHLIRSHVARQIRSGRRGLFALAKLSYLGVRIMVGGMLQFLWVALLRGMERIMPGFPRRPAAA</sequence>
<evidence type="ECO:0000259" key="4">
    <source>
        <dbReference type="Pfam" id="PF03109"/>
    </source>
</evidence>
<dbReference type="Proteomes" id="UP000789595">
    <property type="component" value="Unassembled WGS sequence"/>
</dbReference>
<keyword evidence="2" id="KW-0812">Transmembrane</keyword>
<dbReference type="EMBL" id="HBIW01015728">
    <property type="protein sequence ID" value="CAE0698122.1"/>
    <property type="molecule type" value="Transcribed_RNA"/>
</dbReference>
<feature type="domain" description="ABC1 atypical kinase-like" evidence="4">
    <location>
        <begin position="163"/>
        <end position="408"/>
    </location>
</feature>
<proteinExistence type="inferred from homology"/>
<evidence type="ECO:0000256" key="1">
    <source>
        <dbReference type="ARBA" id="ARBA00009670"/>
    </source>
</evidence>
<protein>
    <recommendedName>
        <fullName evidence="4">ABC1 atypical kinase-like domain-containing protein</fullName>
    </recommendedName>
</protein>
<gene>
    <name evidence="5" type="ORF">PCAL00307_LOCUS13558</name>
    <name evidence="6" type="ORF">PECAL_5P18120</name>
</gene>
<keyword evidence="2" id="KW-1133">Transmembrane helix</keyword>
<evidence type="ECO:0000313" key="5">
    <source>
        <dbReference type="EMBL" id="CAE0698122.1"/>
    </source>
</evidence>
<keyword evidence="7" id="KW-1185">Reference proteome</keyword>
<dbReference type="PANTHER" id="PTHR10566">
    <property type="entry name" value="CHAPERONE-ACTIVITY OF BC1 COMPLEX CABC1 -RELATED"/>
    <property type="match status" value="1"/>
</dbReference>
<accession>A0A7S4E9D5</accession>
<evidence type="ECO:0000256" key="3">
    <source>
        <dbReference type="SAM" id="SignalP"/>
    </source>
</evidence>